<dbReference type="Proteomes" id="UP000199561">
    <property type="component" value="Unassembled WGS sequence"/>
</dbReference>
<name>A0A1I4UZ04_9PROT</name>
<gene>
    <name evidence="1" type="ORF">SAMN05421880_1632</name>
</gene>
<dbReference type="AlphaFoldDB" id="A0A1I4UZ04"/>
<dbReference type="STRING" id="52442.SAMN05421880_1632"/>
<proteinExistence type="predicted"/>
<evidence type="ECO:0000313" key="2">
    <source>
        <dbReference type="Proteomes" id="UP000199561"/>
    </source>
</evidence>
<dbReference type="EMBL" id="FOUF01000063">
    <property type="protein sequence ID" value="SFM94166.1"/>
    <property type="molecule type" value="Genomic_DNA"/>
</dbReference>
<reference evidence="1 2" key="1">
    <citation type="submission" date="2016-10" db="EMBL/GenBank/DDBJ databases">
        <authorList>
            <person name="de Groot N.N."/>
        </authorList>
    </citation>
    <scope>NUCLEOTIDE SEQUENCE [LARGE SCALE GENOMIC DNA]</scope>
    <source>
        <strain evidence="1 2">Nm146</strain>
    </source>
</reference>
<protein>
    <submittedName>
        <fullName evidence="1">Uncharacterized protein</fullName>
    </submittedName>
</protein>
<sequence length="148" mass="16749">MAKKTLKNSKHLVELIGSATLPAITLLSKVDQFAFLSVLDASQPDDSARSTLIDALSSVKREAITIADEEAVRLLQLVRFRTEELLEYAYSVITFEDHPELSTFDRTADAMTRLIWLRVKAPNIFDQIETIYLTHRPPDPSDFKMTPI</sequence>
<dbReference type="RefSeq" id="WP_090672727.1">
    <property type="nucleotide sequence ID" value="NZ_FOUF01000063.1"/>
</dbReference>
<organism evidence="1 2">
    <name type="scientific">Nitrosomonas nitrosa</name>
    <dbReference type="NCBI Taxonomy" id="52442"/>
    <lineage>
        <taxon>Bacteria</taxon>
        <taxon>Pseudomonadati</taxon>
        <taxon>Pseudomonadota</taxon>
        <taxon>Betaproteobacteria</taxon>
        <taxon>Nitrosomonadales</taxon>
        <taxon>Nitrosomonadaceae</taxon>
        <taxon>Nitrosomonas</taxon>
    </lineage>
</organism>
<keyword evidence="2" id="KW-1185">Reference proteome</keyword>
<evidence type="ECO:0000313" key="1">
    <source>
        <dbReference type="EMBL" id="SFM94166.1"/>
    </source>
</evidence>
<accession>A0A1I4UZ04</accession>